<keyword evidence="4" id="KW-1185">Reference proteome</keyword>
<dbReference type="SMART" id="SM00382">
    <property type="entry name" value="AAA"/>
    <property type="match status" value="1"/>
</dbReference>
<evidence type="ECO:0000259" key="2">
    <source>
        <dbReference type="SMART" id="SM00382"/>
    </source>
</evidence>
<evidence type="ECO:0000256" key="1">
    <source>
        <dbReference type="SAM" id="MobiDB-lite"/>
    </source>
</evidence>
<feature type="region of interest" description="Disordered" evidence="1">
    <location>
        <begin position="104"/>
        <end position="156"/>
    </location>
</feature>
<dbReference type="Proteomes" id="UP001172684">
    <property type="component" value="Unassembled WGS sequence"/>
</dbReference>
<feature type="compositionally biased region" description="Basic and acidic residues" evidence="1">
    <location>
        <begin position="1055"/>
        <end position="1064"/>
    </location>
</feature>
<comment type="caution">
    <text evidence="3">The sequence shown here is derived from an EMBL/GenBank/DDBJ whole genome shotgun (WGS) entry which is preliminary data.</text>
</comment>
<dbReference type="PANTHER" id="PTHR23389:SF3">
    <property type="entry name" value="CHROMOSOME TRANSMISSION FIDELITY PROTEIN 18 HOMOLOG"/>
    <property type="match status" value="1"/>
</dbReference>
<dbReference type="InterPro" id="IPR003593">
    <property type="entry name" value="AAA+_ATPase"/>
</dbReference>
<feature type="region of interest" description="Disordered" evidence="1">
    <location>
        <begin position="1016"/>
        <end position="1064"/>
    </location>
</feature>
<feature type="compositionally biased region" description="Basic and acidic residues" evidence="1">
    <location>
        <begin position="1016"/>
        <end position="1041"/>
    </location>
</feature>
<dbReference type="Gene3D" id="3.40.50.300">
    <property type="entry name" value="P-loop containing nucleotide triphosphate hydrolases"/>
    <property type="match status" value="1"/>
</dbReference>
<gene>
    <name evidence="3" type="primary">ctf18</name>
    <name evidence="3" type="ORF">H2201_003035</name>
</gene>
<feature type="region of interest" description="Disordered" evidence="1">
    <location>
        <begin position="230"/>
        <end position="250"/>
    </location>
</feature>
<feature type="compositionally biased region" description="Polar residues" evidence="1">
    <location>
        <begin position="114"/>
        <end position="130"/>
    </location>
</feature>
<dbReference type="InterPro" id="IPR027417">
    <property type="entry name" value="P-loop_NTPase"/>
</dbReference>
<name>A0ABQ9NX01_9PEZI</name>
<evidence type="ECO:0000313" key="4">
    <source>
        <dbReference type="Proteomes" id="UP001172684"/>
    </source>
</evidence>
<evidence type="ECO:0000313" key="3">
    <source>
        <dbReference type="EMBL" id="KAJ9666901.1"/>
    </source>
</evidence>
<feature type="region of interest" description="Disordered" evidence="1">
    <location>
        <begin position="1079"/>
        <end position="1107"/>
    </location>
</feature>
<feature type="region of interest" description="Disordered" evidence="1">
    <location>
        <begin position="382"/>
        <end position="401"/>
    </location>
</feature>
<dbReference type="SUPFAM" id="SSF52540">
    <property type="entry name" value="P-loop containing nucleoside triphosphate hydrolases"/>
    <property type="match status" value="1"/>
</dbReference>
<feature type="domain" description="AAA+ ATPase" evidence="2">
    <location>
        <begin position="404"/>
        <end position="573"/>
    </location>
</feature>
<dbReference type="EMBL" id="JAPDRL010000016">
    <property type="protein sequence ID" value="KAJ9666901.1"/>
    <property type="molecule type" value="Genomic_DNA"/>
</dbReference>
<reference evidence="3" key="1">
    <citation type="submission" date="2022-10" db="EMBL/GenBank/DDBJ databases">
        <title>Culturing micro-colonial fungi from biological soil crusts in the Mojave desert and describing Neophaeococcomyces mojavensis, and introducing the new genera and species Taxawa tesnikishii.</title>
        <authorList>
            <person name="Kurbessoian T."/>
            <person name="Stajich J.E."/>
        </authorList>
    </citation>
    <scope>NUCLEOTIDE SEQUENCE</scope>
    <source>
        <strain evidence="3">TK_1</strain>
    </source>
</reference>
<accession>A0ABQ9NX01</accession>
<dbReference type="Pfam" id="PF00004">
    <property type="entry name" value="AAA"/>
    <property type="match status" value="1"/>
</dbReference>
<dbReference type="InterPro" id="IPR003959">
    <property type="entry name" value="ATPase_AAA_core"/>
</dbReference>
<sequence>MSPLSPPQFPSSFDPALHLHSDANCDAIQPEATYSDDIEAWHLVTAESTAEKNRQGIVIQHRSWKLSEVFRSEDDYSINTPLNSSKHTQLLQTPRLFARSSELLPSSPPATTMPYISSPVTYPATSSPTRESPRKRRKIEAPRGPLQDAPTKHNTQTMGGFLMEESEDEDDLTAMMTLKRKTVINLDTIARLKESEVVVVEETGTACPESDIANVLPDVQQSEEYELLHAPSPNQPREPQESSATSSRPLTVKLSSGRTFYLPERRIAPTTTYEQLIASRSTTAPGRAQKSYYGIDIHQLMDDAARETEVAAQLNRTLQAEAPQPSVEESVPTNIKTGKTGKTLMWTEKYRARKFTDLIGDERTHRSVLRWLKAWDPIVFPGSGKPKPKSMRQPAADGNEERTHRKILLLTGPPGLGKTTLAHVCAKQAGYEIQEINASDERSKDVVKGRIRDMVGTENVRGAETKTANGKVRKAGRPVCVVVDEVDGVVSGSGGSGDGGFIKALVDLVNLDQKNSRGLGEQNGASTGKKKRKGDRFRLLRPLILICNDVYHPSLRPLRQSSIAEIIHVRKPALNMVVSRMKSIFEKEGVPCDGDGVRRLCEAAWGVSNRKEGGSGSGAGEGDIRGIMVVGEWVAGKLRATVNSAMPSNVRLTRGWVEDHVINDLSHGGGAARGLGWGGAREVVDRVFREGAGFPKTSSLGDTKASRIGGTGVVGVAEASKRVAMDRLREMVDTSGESDRIMTDCFTSYPLKPYQDDTLLTKPTTAHDWLHFHDALSSAVHGSQEWELAPYLSSSVLAFHHLFASPASQHGASVTGAFNSGAASKAGFSADGEDGDGEAECHPLAGPGASFAATEALKANRALLQSIQPTLSLPLARMYRSPADVASELVPWVLRMLAPDVKPVVVNTASASASASAEKSKFNNVATASVRRAAEKALVARAVNAMAATGVRFEKTKVDGQHEGGRPYQLQGSAQWVYRMEPPLDELGSFGTMAGVKSQAAVRYGVRQVLEAEWRREEGRRGEVVRRARMGGRGEGHKDDVGGGEDNSKGSGKNGEGKVETVSKGKGVKRDFFGRVIQTLGPEPAGTEAGDGDGTTKRKKVENGDGSQGRVWVSFNEGFSNAVRKPVTLAELMAGL</sequence>
<dbReference type="CDD" id="cd00009">
    <property type="entry name" value="AAA"/>
    <property type="match status" value="1"/>
</dbReference>
<protein>
    <submittedName>
        <fullName evidence="3">Chromosome transmission fidelity protein 18</fullName>
    </submittedName>
</protein>
<dbReference type="PANTHER" id="PTHR23389">
    <property type="entry name" value="CHROMOSOME TRANSMISSION FIDELITY FACTOR 18"/>
    <property type="match status" value="1"/>
</dbReference>
<organism evidence="3 4">
    <name type="scientific">Coniosporium apollinis</name>
    <dbReference type="NCBI Taxonomy" id="61459"/>
    <lineage>
        <taxon>Eukaryota</taxon>
        <taxon>Fungi</taxon>
        <taxon>Dikarya</taxon>
        <taxon>Ascomycota</taxon>
        <taxon>Pezizomycotina</taxon>
        <taxon>Dothideomycetes</taxon>
        <taxon>Dothideomycetes incertae sedis</taxon>
        <taxon>Coniosporium</taxon>
    </lineage>
</organism>
<feature type="compositionally biased region" description="Polar residues" evidence="1">
    <location>
        <begin position="235"/>
        <end position="250"/>
    </location>
</feature>
<proteinExistence type="predicted"/>